<evidence type="ECO:0000313" key="2">
    <source>
        <dbReference type="EMBL" id="BCI65669.1"/>
    </source>
</evidence>
<feature type="region of interest" description="Disordered" evidence="1">
    <location>
        <begin position="1"/>
        <end position="27"/>
    </location>
</feature>
<protein>
    <submittedName>
        <fullName evidence="2">Uncharacterized protein</fullName>
    </submittedName>
</protein>
<dbReference type="AlphaFoldDB" id="A0A6S6PEB7"/>
<proteinExistence type="predicted"/>
<accession>A0A6S6PEB7</accession>
<dbReference type="Proteomes" id="UP000515220">
    <property type="component" value="Chromosome"/>
</dbReference>
<dbReference type="EMBL" id="AP023326">
    <property type="protein sequence ID" value="BCI65669.1"/>
    <property type="molecule type" value="Genomic_DNA"/>
</dbReference>
<evidence type="ECO:0000313" key="3">
    <source>
        <dbReference type="Proteomes" id="UP000515220"/>
    </source>
</evidence>
<gene>
    <name evidence="2" type="ORF">AAJCM20276_02930</name>
</gene>
<organism evidence="2 3">
    <name type="scientific">Acetobacter aceti</name>
    <dbReference type="NCBI Taxonomy" id="435"/>
    <lineage>
        <taxon>Bacteria</taxon>
        <taxon>Pseudomonadati</taxon>
        <taxon>Pseudomonadota</taxon>
        <taxon>Alphaproteobacteria</taxon>
        <taxon>Acetobacterales</taxon>
        <taxon>Acetobacteraceae</taxon>
        <taxon>Acetobacter</taxon>
        <taxon>Acetobacter subgen. Acetobacter</taxon>
    </lineage>
</organism>
<name>A0A6S6PEB7_ACEAC</name>
<evidence type="ECO:0000256" key="1">
    <source>
        <dbReference type="SAM" id="MobiDB-lite"/>
    </source>
</evidence>
<sequence length="121" mass="12787">MGGKLSQRHTHGDGKPQGNPPEEGRSRIFSGAAVTDMSGTVSGRRGKAFVERLHLFIRHNDKPTPVQTVSQKTDPFPPVGQAAHGALDFESNPLDAAGACIGAAIFEQILDIEPDMSGQGL</sequence>
<reference evidence="2 3" key="1">
    <citation type="submission" date="2020-07" db="EMBL/GenBank/DDBJ databases">
        <title>Complete Genome Sequence of an acetic acid bacterium, Acetobacter aceti JCM20276.</title>
        <authorList>
            <person name="Hirose Y."/>
            <person name="Mihara H."/>
        </authorList>
    </citation>
    <scope>NUCLEOTIDE SEQUENCE [LARGE SCALE GENOMIC DNA]</scope>
    <source>
        <strain evidence="2 3">JCM20276</strain>
    </source>
</reference>